<evidence type="ECO:0000313" key="3">
    <source>
        <dbReference type="Proteomes" id="UP001168972"/>
    </source>
</evidence>
<dbReference type="Proteomes" id="UP001168972">
    <property type="component" value="Unassembled WGS sequence"/>
</dbReference>
<feature type="compositionally biased region" description="Polar residues" evidence="1">
    <location>
        <begin position="39"/>
        <end position="54"/>
    </location>
</feature>
<reference evidence="2" key="2">
    <citation type="submission" date="2023-03" db="EMBL/GenBank/DDBJ databases">
        <authorList>
            <person name="Inwood S.N."/>
            <person name="Skelly J.G."/>
            <person name="Guhlin J."/>
            <person name="Harrop T.W.R."/>
            <person name="Goldson S.G."/>
            <person name="Dearden P.K."/>
        </authorList>
    </citation>
    <scope>NUCLEOTIDE SEQUENCE</scope>
    <source>
        <strain evidence="2">Lincoln</strain>
        <tissue evidence="2">Whole body</tissue>
    </source>
</reference>
<sequence>MSDRGSDNEEEPQGRSYVWRLTKPELEEELQRNHIPFEPNTTENEIRSAPTSRPVTPVRPYAPAVTLEAVR</sequence>
<feature type="region of interest" description="Disordered" evidence="1">
    <location>
        <begin position="34"/>
        <end position="71"/>
    </location>
</feature>
<comment type="caution">
    <text evidence="2">The sequence shown here is derived from an EMBL/GenBank/DDBJ whole genome shotgun (WGS) entry which is preliminary data.</text>
</comment>
<accession>A0AA39KM41</accession>
<reference evidence="2" key="1">
    <citation type="journal article" date="2023" name="bioRxiv">
        <title>Scaffold-level genome assemblies of two parasitoid biocontrol wasps reveal the parthenogenesis mechanism and an associated novel virus.</title>
        <authorList>
            <person name="Inwood S."/>
            <person name="Skelly J."/>
            <person name="Guhlin J."/>
            <person name="Harrop T."/>
            <person name="Goldson S."/>
            <person name="Dearden P."/>
        </authorList>
    </citation>
    <scope>NUCLEOTIDE SEQUENCE</scope>
    <source>
        <strain evidence="2">Lincoln</strain>
        <tissue evidence="2">Whole body</tissue>
    </source>
</reference>
<protein>
    <submittedName>
        <fullName evidence="2">Uncharacterized protein</fullName>
    </submittedName>
</protein>
<gene>
    <name evidence="2" type="ORF">PV327_004062</name>
</gene>
<dbReference type="EMBL" id="JAQQBR010001832">
    <property type="protein sequence ID" value="KAK0166568.1"/>
    <property type="molecule type" value="Genomic_DNA"/>
</dbReference>
<dbReference type="AlphaFoldDB" id="A0AA39KM41"/>
<evidence type="ECO:0000313" key="2">
    <source>
        <dbReference type="EMBL" id="KAK0166568.1"/>
    </source>
</evidence>
<keyword evidence="3" id="KW-1185">Reference proteome</keyword>
<proteinExistence type="predicted"/>
<organism evidence="2 3">
    <name type="scientific">Microctonus hyperodae</name>
    <name type="common">Parasitoid wasp</name>
    <dbReference type="NCBI Taxonomy" id="165561"/>
    <lineage>
        <taxon>Eukaryota</taxon>
        <taxon>Metazoa</taxon>
        <taxon>Ecdysozoa</taxon>
        <taxon>Arthropoda</taxon>
        <taxon>Hexapoda</taxon>
        <taxon>Insecta</taxon>
        <taxon>Pterygota</taxon>
        <taxon>Neoptera</taxon>
        <taxon>Endopterygota</taxon>
        <taxon>Hymenoptera</taxon>
        <taxon>Apocrita</taxon>
        <taxon>Ichneumonoidea</taxon>
        <taxon>Braconidae</taxon>
        <taxon>Euphorinae</taxon>
        <taxon>Microctonus</taxon>
    </lineage>
</organism>
<name>A0AA39KM41_MICHY</name>
<evidence type="ECO:0000256" key="1">
    <source>
        <dbReference type="SAM" id="MobiDB-lite"/>
    </source>
</evidence>